<dbReference type="GO" id="GO:0016192">
    <property type="term" value="P:vesicle-mediated transport"/>
    <property type="evidence" value="ECO:0007669"/>
    <property type="project" value="UniProtKB-KW"/>
</dbReference>
<dbReference type="AlphaFoldDB" id="A0ABD2Q9W3"/>
<feature type="transmembrane region" description="Helical" evidence="11">
    <location>
        <begin position="123"/>
        <end position="144"/>
    </location>
</feature>
<evidence type="ECO:0000256" key="8">
    <source>
        <dbReference type="ARBA" id="ARBA00022989"/>
    </source>
</evidence>
<evidence type="ECO:0000313" key="13">
    <source>
        <dbReference type="Proteomes" id="UP001626550"/>
    </source>
</evidence>
<evidence type="ECO:0000256" key="10">
    <source>
        <dbReference type="ARBA" id="ARBA00023170"/>
    </source>
</evidence>
<protein>
    <recommendedName>
        <fullName evidence="14">ER lumen protein-retaining receptor</fullName>
    </recommendedName>
</protein>
<evidence type="ECO:0000256" key="11">
    <source>
        <dbReference type="SAM" id="Phobius"/>
    </source>
</evidence>
<evidence type="ECO:0000256" key="6">
    <source>
        <dbReference type="ARBA" id="ARBA00022892"/>
    </source>
</evidence>
<comment type="caution">
    <text evidence="12">The sequence shown here is derived from an EMBL/GenBank/DDBJ whole genome shotgun (WGS) entry which is preliminary data.</text>
</comment>
<gene>
    <name evidence="12" type="ORF">Ciccas_005011</name>
</gene>
<evidence type="ECO:0000256" key="3">
    <source>
        <dbReference type="ARBA" id="ARBA00022448"/>
    </source>
</evidence>
<dbReference type="PROSITE" id="PS00951">
    <property type="entry name" value="ER_LUMEN_RECEPTOR_1"/>
    <property type="match status" value="1"/>
</dbReference>
<feature type="transmembrane region" description="Helical" evidence="11">
    <location>
        <begin position="70"/>
        <end position="87"/>
    </location>
</feature>
<evidence type="ECO:0000256" key="2">
    <source>
        <dbReference type="ARBA" id="ARBA00010120"/>
    </source>
</evidence>
<keyword evidence="5" id="KW-0256">Endoplasmic reticulum</keyword>
<keyword evidence="13" id="KW-1185">Reference proteome</keyword>
<dbReference type="PANTHER" id="PTHR10585">
    <property type="entry name" value="ER LUMEN PROTEIN RETAINING RECEPTOR"/>
    <property type="match status" value="1"/>
</dbReference>
<keyword evidence="9 11" id="KW-0472">Membrane</keyword>
<keyword evidence="7" id="KW-0653">Protein transport</keyword>
<evidence type="ECO:0000256" key="9">
    <source>
        <dbReference type="ARBA" id="ARBA00023136"/>
    </source>
</evidence>
<dbReference type="InterPro" id="IPR000133">
    <property type="entry name" value="ER_ret_rcpt"/>
</dbReference>
<comment type="subcellular location">
    <subcellularLocation>
        <location evidence="1">Endoplasmic reticulum membrane</location>
        <topology evidence="1">Multi-pass membrane protein</topology>
    </subcellularLocation>
</comment>
<evidence type="ECO:0000313" key="12">
    <source>
        <dbReference type="EMBL" id="KAL3316350.1"/>
    </source>
</evidence>
<dbReference type="GO" id="GO:0005789">
    <property type="term" value="C:endoplasmic reticulum membrane"/>
    <property type="evidence" value="ECO:0007669"/>
    <property type="project" value="UniProtKB-SubCell"/>
</dbReference>
<keyword evidence="8 11" id="KW-1133">Transmembrane helix</keyword>
<feature type="transmembrane region" description="Helical" evidence="11">
    <location>
        <begin position="156"/>
        <end position="173"/>
    </location>
</feature>
<sequence>MFGLQINIFRLLGDFSHILAIFILMRKIWKTRSCSGLSGKTQLLFMIVYISRYLDLFTHFISVYNTIGKIIYLSTTMVTVYLIFMKFRVTYQDHKDSFPIWTLLLPSGILACIESGVTDIIELFWSFSIFLESVAIMPQMFMIAKTKEAETITAHYLCALGLYRAFYIFNWAYRYVNEDYLDYVALIFGIVQTVLYLDFFYLYIKNGNSLSDTSSNVFPISVIYGTKMRLPTKN</sequence>
<keyword evidence="3" id="KW-0813">Transport</keyword>
<dbReference type="Proteomes" id="UP001626550">
    <property type="component" value="Unassembled WGS sequence"/>
</dbReference>
<keyword evidence="6" id="KW-0931">ER-Golgi transport</keyword>
<dbReference type="GO" id="GO:0015031">
    <property type="term" value="P:protein transport"/>
    <property type="evidence" value="ECO:0007669"/>
    <property type="project" value="UniProtKB-KW"/>
</dbReference>
<dbReference type="Pfam" id="PF00810">
    <property type="entry name" value="ER_lumen_recept"/>
    <property type="match status" value="1"/>
</dbReference>
<organism evidence="12 13">
    <name type="scientific">Cichlidogyrus casuarinus</name>
    <dbReference type="NCBI Taxonomy" id="1844966"/>
    <lineage>
        <taxon>Eukaryota</taxon>
        <taxon>Metazoa</taxon>
        <taxon>Spiralia</taxon>
        <taxon>Lophotrochozoa</taxon>
        <taxon>Platyhelminthes</taxon>
        <taxon>Monogenea</taxon>
        <taxon>Monopisthocotylea</taxon>
        <taxon>Dactylogyridea</taxon>
        <taxon>Ancyrocephalidae</taxon>
        <taxon>Cichlidogyrus</taxon>
    </lineage>
</organism>
<keyword evidence="4 11" id="KW-0812">Transmembrane</keyword>
<feature type="transmembrane region" description="Helical" evidence="11">
    <location>
        <begin position="185"/>
        <end position="204"/>
    </location>
</feature>
<evidence type="ECO:0000256" key="4">
    <source>
        <dbReference type="ARBA" id="ARBA00022692"/>
    </source>
</evidence>
<dbReference type="EMBL" id="JBJKFK010000555">
    <property type="protein sequence ID" value="KAL3316350.1"/>
    <property type="molecule type" value="Genomic_DNA"/>
</dbReference>
<accession>A0ABD2Q9W3</accession>
<evidence type="ECO:0000256" key="5">
    <source>
        <dbReference type="ARBA" id="ARBA00022824"/>
    </source>
</evidence>
<feature type="transmembrane region" description="Helical" evidence="11">
    <location>
        <begin position="99"/>
        <end position="117"/>
    </location>
</feature>
<reference evidence="12 13" key="1">
    <citation type="submission" date="2024-11" db="EMBL/GenBank/DDBJ databases">
        <title>Adaptive evolution of stress response genes in parasites aligns with host niche diversity.</title>
        <authorList>
            <person name="Hahn C."/>
            <person name="Resl P."/>
        </authorList>
    </citation>
    <scope>NUCLEOTIDE SEQUENCE [LARGE SCALE GENOMIC DNA]</scope>
    <source>
        <strain evidence="12">EGGRZ-B1_66</strain>
        <tissue evidence="12">Body</tissue>
    </source>
</reference>
<keyword evidence="10" id="KW-0675">Receptor</keyword>
<comment type="similarity">
    <text evidence="2">Belongs to the ERD2 family.</text>
</comment>
<name>A0ABD2Q9W3_9PLAT</name>
<evidence type="ECO:0000256" key="7">
    <source>
        <dbReference type="ARBA" id="ARBA00022927"/>
    </source>
</evidence>
<proteinExistence type="inferred from homology"/>
<dbReference type="PRINTS" id="PR00660">
    <property type="entry name" value="ERLUMENR"/>
</dbReference>
<evidence type="ECO:0008006" key="14">
    <source>
        <dbReference type="Google" id="ProtNLM"/>
    </source>
</evidence>
<evidence type="ECO:0000256" key="1">
    <source>
        <dbReference type="ARBA" id="ARBA00004477"/>
    </source>
</evidence>